<keyword evidence="3" id="KW-1185">Reference proteome</keyword>
<evidence type="ECO:0000313" key="2">
    <source>
        <dbReference type="EMBL" id="ART51447.1"/>
    </source>
</evidence>
<evidence type="ECO:0000313" key="3">
    <source>
        <dbReference type="Proteomes" id="UP000194432"/>
    </source>
</evidence>
<dbReference type="RefSeq" id="WP_087748564.1">
    <property type="nucleotide sequence ID" value="NZ_CP021361.1"/>
</dbReference>
<keyword evidence="1" id="KW-0732">Signal</keyword>
<proteinExistence type="predicted"/>
<evidence type="ECO:0000256" key="1">
    <source>
        <dbReference type="SAM" id="SignalP"/>
    </source>
</evidence>
<organism evidence="2 3">
    <name type="scientific">Acidovorax carolinensis</name>
    <dbReference type="NCBI Taxonomy" id="553814"/>
    <lineage>
        <taxon>Bacteria</taxon>
        <taxon>Pseudomonadati</taxon>
        <taxon>Pseudomonadota</taxon>
        <taxon>Betaproteobacteria</taxon>
        <taxon>Burkholderiales</taxon>
        <taxon>Comamonadaceae</taxon>
        <taxon>Acidovorax</taxon>
    </lineage>
</organism>
<dbReference type="Proteomes" id="UP000194432">
    <property type="component" value="Chromosome 1"/>
</dbReference>
<feature type="signal peptide" evidence="1">
    <location>
        <begin position="1"/>
        <end position="25"/>
    </location>
</feature>
<protein>
    <submittedName>
        <fullName evidence="2">Copper-binding protein</fullName>
    </submittedName>
</protein>
<name>A0A240U213_9BURK</name>
<reference evidence="2 3" key="1">
    <citation type="submission" date="2017-05" db="EMBL/GenBank/DDBJ databases">
        <title>Polyphasic characterization of four soil-derived phenanthrene-degrading Acidovorax strains and proposal of Acidovorax phenanthrenivorans sp. nov.</title>
        <authorList>
            <person name="Singleton D.R."/>
            <person name="Lee J."/>
            <person name="Dickey A.N."/>
            <person name="Stroud A."/>
            <person name="Scholl E.H."/>
            <person name="Wright F.A."/>
            <person name="Aitken M.D."/>
        </authorList>
    </citation>
    <scope>NUCLEOTIDE SEQUENCE [LARGE SCALE GENOMIC DNA]</scope>
    <source>
        <strain evidence="2">NA3</strain>
    </source>
</reference>
<dbReference type="Gene3D" id="2.40.50.320">
    <property type="entry name" value="Copper binding periplasmic protein CusF"/>
    <property type="match status" value="1"/>
</dbReference>
<sequence length="114" mass="12363">MKTIKNILAISALAMGTFTPMGSFAQTMMDHGKMDMSQASASLTDGEIKKVDQETGKITIKHAEIKHMDMPGMTMVFTAKDKSLLGKVKPGDKVKFMVINEGGKMVVTDIQPAQ</sequence>
<feature type="chain" id="PRO_5012467200" evidence="1">
    <location>
        <begin position="26"/>
        <end position="114"/>
    </location>
</feature>
<dbReference type="AlphaFoldDB" id="A0A240U213"/>
<dbReference type="Pfam" id="PF11604">
    <property type="entry name" value="CusF_Ec"/>
    <property type="match status" value="1"/>
</dbReference>
<dbReference type="EMBL" id="CP021361">
    <property type="protein sequence ID" value="ART51447.1"/>
    <property type="molecule type" value="Genomic_DNA"/>
</dbReference>
<dbReference type="KEGG" id="acin:CBP34_06885"/>
<accession>A0A240U213</accession>
<gene>
    <name evidence="2" type="ORF">CBP34_06885</name>
</gene>
<dbReference type="InterPro" id="IPR042230">
    <property type="entry name" value="CusF_sf"/>
</dbReference>
<dbReference type="InterPro" id="IPR021647">
    <property type="entry name" value="CusF_Ec"/>
</dbReference>